<dbReference type="PANTHER" id="PTHR47148:SF1">
    <property type="entry name" value="CYTOCHROME C OXIDASE ASSEMBLY FACTOR 1 HOMOLOG"/>
    <property type="match status" value="1"/>
</dbReference>
<dbReference type="Proteomes" id="UP000694888">
    <property type="component" value="Unplaced"/>
</dbReference>
<gene>
    <name evidence="3" type="primary">LOC101846797</name>
</gene>
<proteinExistence type="predicted"/>
<evidence type="ECO:0000256" key="1">
    <source>
        <dbReference type="SAM" id="Phobius"/>
    </source>
</evidence>
<evidence type="ECO:0000313" key="3">
    <source>
        <dbReference type="RefSeq" id="XP_005093177.1"/>
    </source>
</evidence>
<dbReference type="PANTHER" id="PTHR47148">
    <property type="entry name" value="CYTOCHROME C OXIDASE ASSEMBLY FACTOR 1 HOMOLOG"/>
    <property type="match status" value="1"/>
</dbReference>
<keyword evidence="2" id="KW-1185">Reference proteome</keyword>
<dbReference type="GeneID" id="101846797"/>
<protein>
    <submittedName>
        <fullName evidence="3">Cytochrome c oxidase assembly factor 1 homolog</fullName>
    </submittedName>
</protein>
<accession>A0ABM0JGI3</accession>
<organism evidence="2 3">
    <name type="scientific">Aplysia californica</name>
    <name type="common">California sea hare</name>
    <dbReference type="NCBI Taxonomy" id="6500"/>
    <lineage>
        <taxon>Eukaryota</taxon>
        <taxon>Metazoa</taxon>
        <taxon>Spiralia</taxon>
        <taxon>Lophotrochozoa</taxon>
        <taxon>Mollusca</taxon>
        <taxon>Gastropoda</taxon>
        <taxon>Heterobranchia</taxon>
        <taxon>Euthyneura</taxon>
        <taxon>Tectipleura</taxon>
        <taxon>Aplysiida</taxon>
        <taxon>Aplysioidea</taxon>
        <taxon>Aplysiidae</taxon>
        <taxon>Aplysia</taxon>
    </lineage>
</organism>
<feature type="transmembrane region" description="Helical" evidence="1">
    <location>
        <begin position="6"/>
        <end position="26"/>
    </location>
</feature>
<keyword evidence="1" id="KW-1133">Transmembrane helix</keyword>
<keyword evidence="1" id="KW-0472">Membrane</keyword>
<reference evidence="3" key="1">
    <citation type="submission" date="2025-08" db="UniProtKB">
        <authorList>
            <consortium name="RefSeq"/>
        </authorList>
    </citation>
    <scope>IDENTIFICATION</scope>
</reference>
<name>A0ABM0JGI3_APLCA</name>
<dbReference type="Pfam" id="PF08695">
    <property type="entry name" value="Coa1"/>
    <property type="match status" value="1"/>
</dbReference>
<dbReference type="InterPro" id="IPR014807">
    <property type="entry name" value="Coa1"/>
</dbReference>
<keyword evidence="1" id="KW-0812">Transmembrane</keyword>
<sequence length="153" mass="17547">MALFKSPLFKVAMFGGVAVIGATTWMESRMQSQFRQQDFYQKPLLMLHKYKPAEQFFGRPIYGGRLSLGDESKLKVDEFTAKLSIPVVGPKDKGVLYVAASRESREKDWNIDVLDLEITRTKQRWKFYDRTLDKNSTPDLSDNCTEETSGHLS</sequence>
<dbReference type="RefSeq" id="XP_005093177.1">
    <property type="nucleotide sequence ID" value="XM_005093120.3"/>
</dbReference>
<evidence type="ECO:0000313" key="2">
    <source>
        <dbReference type="Proteomes" id="UP000694888"/>
    </source>
</evidence>